<evidence type="ECO:0000313" key="4">
    <source>
        <dbReference type="Proteomes" id="UP000284779"/>
    </source>
</evidence>
<dbReference type="PANTHER" id="PTHR38454">
    <property type="entry name" value="INTEGRAL MEMBRANE PROTEIN-RELATED"/>
    <property type="match status" value="1"/>
</dbReference>
<evidence type="ECO:0000256" key="1">
    <source>
        <dbReference type="SAM" id="Coils"/>
    </source>
</evidence>
<dbReference type="AlphaFoldDB" id="A0A413RC12"/>
<sequence length="482" mass="54550">MLFAFECGTKMMTQFVIDNGGIMGQFIKAGKVNDVMTNSGISKVKDDDKSLYRVESIYEGSSNYSLVNDVPTVSSYYSITSGNISETMESLENSDIFTAVWTKDLSRRTGLMELAGVKYYLKRGSGIDLTSVPYGYKLKDTLETKAEDENNDNVYLYENSLALPLVYGYDNYMKKSDWDSLDSYDKENAMLQIAVVQDDMNGELKERTPSCNSVVVVNKKKFMSKLKKMKLPNMKVKGDKITVKSGMVKIPISFKGIANSETYLNIKGIDYNHFSDEYVKEKLKASDISQDERSDVIYNKRVDNFYLGGIINDKYAGFNYCTKYYIYNGAKSTLCNYGYNKNSLKEAYFYMSSPGVYTFDDIKIVCQPMDNYKKYVKKLKLNIKNLEIEHNKISYNAKLNNKKLICTAVPYSKGWSAKIDGKPAKIIKTNGMYMGVVAPKGNHKIEYSYVTPGLGLGSALSLAGWLVTISLFIIFRRKKNTN</sequence>
<reference evidence="3 4" key="1">
    <citation type="submission" date="2018-08" db="EMBL/GenBank/DDBJ databases">
        <title>A genome reference for cultivated species of the human gut microbiota.</title>
        <authorList>
            <person name="Zou Y."/>
            <person name="Xue W."/>
            <person name="Luo G."/>
        </authorList>
    </citation>
    <scope>NUCLEOTIDE SEQUENCE [LARGE SCALE GENOMIC DNA]</scope>
    <source>
        <strain evidence="3 4">AM44-11BH</strain>
    </source>
</reference>
<keyword evidence="1" id="KW-0175">Coiled coil</keyword>
<keyword evidence="2" id="KW-0472">Membrane</keyword>
<evidence type="ECO:0000256" key="2">
    <source>
        <dbReference type="SAM" id="Phobius"/>
    </source>
</evidence>
<keyword evidence="2" id="KW-0812">Transmembrane</keyword>
<feature type="coiled-coil region" evidence="1">
    <location>
        <begin position="369"/>
        <end position="396"/>
    </location>
</feature>
<feature type="transmembrane region" description="Helical" evidence="2">
    <location>
        <begin position="454"/>
        <end position="475"/>
    </location>
</feature>
<evidence type="ECO:0008006" key="5">
    <source>
        <dbReference type="Google" id="ProtNLM"/>
    </source>
</evidence>
<keyword evidence="4" id="KW-1185">Reference proteome</keyword>
<dbReference type="PANTHER" id="PTHR38454:SF1">
    <property type="entry name" value="INTEGRAL MEMBRANE PROTEIN"/>
    <property type="match status" value="1"/>
</dbReference>
<proteinExistence type="predicted"/>
<protein>
    <recommendedName>
        <fullName evidence="5">Bacterial membrane protein YfhO</fullName>
    </recommendedName>
</protein>
<dbReference type="Proteomes" id="UP000284779">
    <property type="component" value="Unassembled WGS sequence"/>
</dbReference>
<name>A0A413RC12_9FIRM</name>
<accession>A0A413RC12</accession>
<keyword evidence="2" id="KW-1133">Transmembrane helix</keyword>
<organism evidence="3 4">
    <name type="scientific">Eubacterium ventriosum</name>
    <dbReference type="NCBI Taxonomy" id="39496"/>
    <lineage>
        <taxon>Bacteria</taxon>
        <taxon>Bacillati</taxon>
        <taxon>Bacillota</taxon>
        <taxon>Clostridia</taxon>
        <taxon>Eubacteriales</taxon>
        <taxon>Eubacteriaceae</taxon>
        <taxon>Eubacterium</taxon>
    </lineage>
</organism>
<dbReference type="InterPro" id="IPR018580">
    <property type="entry name" value="Uncharacterised_YfhO"/>
</dbReference>
<gene>
    <name evidence="3" type="ORF">DW944_03465</name>
</gene>
<comment type="caution">
    <text evidence="3">The sequence shown here is derived from an EMBL/GenBank/DDBJ whole genome shotgun (WGS) entry which is preliminary data.</text>
</comment>
<evidence type="ECO:0000313" key="3">
    <source>
        <dbReference type="EMBL" id="RHA20203.1"/>
    </source>
</evidence>
<dbReference type="EMBL" id="QSFD01000002">
    <property type="protein sequence ID" value="RHA20203.1"/>
    <property type="molecule type" value="Genomic_DNA"/>
</dbReference>
<dbReference type="Pfam" id="PF09586">
    <property type="entry name" value="YfhO"/>
    <property type="match status" value="1"/>
</dbReference>